<dbReference type="RefSeq" id="WP_208259710.1">
    <property type="nucleotide sequence ID" value="NZ_JAGEOJ010000014.1"/>
</dbReference>
<organism evidence="2 3">
    <name type="scientific">Actinomadura barringtoniae</name>
    <dbReference type="NCBI Taxonomy" id="1427535"/>
    <lineage>
        <taxon>Bacteria</taxon>
        <taxon>Bacillati</taxon>
        <taxon>Actinomycetota</taxon>
        <taxon>Actinomycetes</taxon>
        <taxon>Streptosporangiales</taxon>
        <taxon>Thermomonosporaceae</taxon>
        <taxon>Actinomadura</taxon>
    </lineage>
</organism>
<name>A0A939T6D6_9ACTN</name>
<dbReference type="PANTHER" id="PTHR47432">
    <property type="entry name" value="CELL WALL ASSEMBLY REGULATOR SMI1"/>
    <property type="match status" value="1"/>
</dbReference>
<reference evidence="2" key="1">
    <citation type="submission" date="2021-03" db="EMBL/GenBank/DDBJ databases">
        <authorList>
            <person name="Kanchanasin P."/>
            <person name="Saeng-In P."/>
            <person name="Phongsopitanun W."/>
            <person name="Yuki M."/>
            <person name="Kudo T."/>
            <person name="Ohkuma M."/>
            <person name="Tanasupawat S."/>
        </authorList>
    </citation>
    <scope>NUCLEOTIDE SEQUENCE</scope>
    <source>
        <strain evidence="2">GKU 128</strain>
    </source>
</reference>
<evidence type="ECO:0000313" key="3">
    <source>
        <dbReference type="Proteomes" id="UP000669179"/>
    </source>
</evidence>
<dbReference type="Pfam" id="PF09346">
    <property type="entry name" value="SMI1_KNR4"/>
    <property type="match status" value="1"/>
</dbReference>
<dbReference type="PANTHER" id="PTHR47432:SF1">
    <property type="entry name" value="CELL WALL ASSEMBLY REGULATOR SMI1"/>
    <property type="match status" value="1"/>
</dbReference>
<keyword evidence="3" id="KW-1185">Reference proteome</keyword>
<dbReference type="InterPro" id="IPR051873">
    <property type="entry name" value="KNR4/SMI1_regulator"/>
</dbReference>
<proteinExistence type="predicted"/>
<evidence type="ECO:0000259" key="1">
    <source>
        <dbReference type="SMART" id="SM00860"/>
    </source>
</evidence>
<comment type="caution">
    <text evidence="2">The sequence shown here is derived from an EMBL/GenBank/DDBJ whole genome shotgun (WGS) entry which is preliminary data.</text>
</comment>
<dbReference type="Gene3D" id="3.40.1580.10">
    <property type="entry name" value="SMI1/KNR4-like"/>
    <property type="match status" value="1"/>
</dbReference>
<dbReference type="GO" id="GO:0043332">
    <property type="term" value="C:mating projection tip"/>
    <property type="evidence" value="ECO:0007669"/>
    <property type="project" value="TreeGrafter"/>
</dbReference>
<dbReference type="InterPro" id="IPR018958">
    <property type="entry name" value="Knr4/Smi1-like_dom"/>
</dbReference>
<dbReference type="InterPro" id="IPR037883">
    <property type="entry name" value="Knr4/Smi1-like_sf"/>
</dbReference>
<sequence>MATLLAGGRPAEYEPAGIVQRALLDADLDVISFAAEISPSGRAVLHLHLPGTATEMRNGPHPSALILVEGSVPEPWRRLPDPTPEAAPSPSADLALLERTLRSRLPDAGGVTEAEIAAAEARLGIALPDELKTLYRVQNGWSEHFYDAFGCELFPLDEVHIITPSRRRRSWRYAAREAVVTPADAAVQGVVGSPGWIAFGHDGGGERIAIDLTPGPRGHLGQIIMLARLRDTGAYLLADSLTDYVTHPRRESLADPNDLGPAVAHVNDGSLTSIEAAADPALEVLSIGVWEGEPFSLAPLTGSPRLRTLSAYPGTLADPLEIADLTGLEFLEISPEDWRVLLDAEAVPPSLKAAAIETPGVRHPVPVAEVANEILGLWGRPLITRTTVEGDLGPV</sequence>
<protein>
    <submittedName>
        <fullName evidence="2">SMI1/KNR4 family protein</fullName>
    </submittedName>
</protein>
<dbReference type="EMBL" id="JAGEOJ010000014">
    <property type="protein sequence ID" value="MBO2451808.1"/>
    <property type="molecule type" value="Genomic_DNA"/>
</dbReference>
<accession>A0A939T6D6</accession>
<feature type="domain" description="Knr4/Smi1-like" evidence="1">
    <location>
        <begin position="110"/>
        <end position="247"/>
    </location>
</feature>
<gene>
    <name evidence="2" type="ORF">J4573_32300</name>
</gene>
<dbReference type="Proteomes" id="UP000669179">
    <property type="component" value="Unassembled WGS sequence"/>
</dbReference>
<evidence type="ECO:0000313" key="2">
    <source>
        <dbReference type="EMBL" id="MBO2451808.1"/>
    </source>
</evidence>
<dbReference type="SUPFAM" id="SSF160631">
    <property type="entry name" value="SMI1/KNR4-like"/>
    <property type="match status" value="1"/>
</dbReference>
<dbReference type="SMART" id="SM00860">
    <property type="entry name" value="SMI1_KNR4"/>
    <property type="match status" value="1"/>
</dbReference>
<dbReference type="AlphaFoldDB" id="A0A939T6D6"/>